<accession>A0A371K5V2</accession>
<name>A0A371K5V2_9GAMM</name>
<dbReference type="Proteomes" id="UP000264492">
    <property type="component" value="Unassembled WGS sequence"/>
</dbReference>
<evidence type="ECO:0000313" key="1">
    <source>
        <dbReference type="EMBL" id="RDZ29323.1"/>
    </source>
</evidence>
<comment type="caution">
    <text evidence="1">The sequence shown here is derived from an EMBL/GenBank/DDBJ whole genome shotgun (WGS) entry which is preliminary data.</text>
</comment>
<dbReference type="InterPro" id="IPR023393">
    <property type="entry name" value="START-like_dom_sf"/>
</dbReference>
<reference evidence="1 2" key="1">
    <citation type="submission" date="2018-08" db="EMBL/GenBank/DDBJ databases">
        <title>Lysobacter sp. zong2l5, whole genome shotgun sequence.</title>
        <authorList>
            <person name="Zhang X."/>
            <person name="Feng G."/>
            <person name="Zhu H."/>
        </authorList>
    </citation>
    <scope>NUCLEOTIDE SEQUENCE [LARGE SCALE GENOMIC DNA]</scope>
    <source>
        <strain evidence="2">zong2l5</strain>
    </source>
</reference>
<keyword evidence="2" id="KW-1185">Reference proteome</keyword>
<gene>
    <name evidence="1" type="ORF">DX914_09640</name>
</gene>
<protein>
    <submittedName>
        <fullName evidence="1">SRPBCC domain-containing protein</fullName>
    </submittedName>
</protein>
<dbReference type="SUPFAM" id="SSF55961">
    <property type="entry name" value="Bet v1-like"/>
    <property type="match status" value="1"/>
</dbReference>
<dbReference type="EMBL" id="QTSU01000001">
    <property type="protein sequence ID" value="RDZ29323.1"/>
    <property type="molecule type" value="Genomic_DNA"/>
</dbReference>
<dbReference type="OrthoDB" id="3334241at2"/>
<organism evidence="1 2">
    <name type="scientific">Lysobacter silvisoli</name>
    <dbReference type="NCBI Taxonomy" id="2293254"/>
    <lineage>
        <taxon>Bacteria</taxon>
        <taxon>Pseudomonadati</taxon>
        <taxon>Pseudomonadota</taxon>
        <taxon>Gammaproteobacteria</taxon>
        <taxon>Lysobacterales</taxon>
        <taxon>Lysobacteraceae</taxon>
        <taxon>Lysobacter</taxon>
    </lineage>
</organism>
<proteinExistence type="predicted"/>
<sequence>MSETPQQTVVDLRIAAPVETVWSALRDPAQILSWFGWDAPTLAEEIKFIFADHATGDEAHHRVQFGEWEGVSDAIELAAEAGGTRLRLMRSGAPPLDDSVYDDIDQGWVTFFQQLRLALERHRGQQRRTIFLSGPAKAGIGEPSIALGLEATSALPPGTAYTATLAGGETTSGEVWHRNRFQTGVTVDAWGPGLLVVTDKGHSPERPHGGGAALLTTYGLSDADFAALEARWKDWWSSRYPKPAE</sequence>
<dbReference type="RefSeq" id="WP_115858760.1">
    <property type="nucleotide sequence ID" value="NZ_QTSU01000001.1"/>
</dbReference>
<evidence type="ECO:0000313" key="2">
    <source>
        <dbReference type="Proteomes" id="UP000264492"/>
    </source>
</evidence>
<dbReference type="CDD" id="cd07814">
    <property type="entry name" value="SRPBCC_CalC_Aha1-like"/>
    <property type="match status" value="1"/>
</dbReference>
<dbReference type="AlphaFoldDB" id="A0A371K5V2"/>
<dbReference type="Gene3D" id="3.30.530.20">
    <property type="match status" value="1"/>
</dbReference>